<sequence>MQIGSSNNMALEHPYNYTIVLQPHPALVPCIHNKATLRSLMLFVPTLCTPWISTSLSKWEKSVFKKAMTCTGSTSLDMDVKPQISMNIKVALLWARASCPTCSGTASELSKARNWMTVWNKDIEQE</sequence>
<dbReference type="EMBL" id="HBIP01025946">
    <property type="protein sequence ID" value="CAE0500560.1"/>
    <property type="molecule type" value="Transcribed_RNA"/>
</dbReference>
<accession>A0A7S3VQK5</accession>
<proteinExistence type="predicted"/>
<protein>
    <submittedName>
        <fullName evidence="1">Uncharacterized protein</fullName>
    </submittedName>
</protein>
<evidence type="ECO:0000313" key="1">
    <source>
        <dbReference type="EMBL" id="CAE0500560.1"/>
    </source>
</evidence>
<dbReference type="AlphaFoldDB" id="A0A7S3VQK5"/>
<organism evidence="1">
    <name type="scientific">Dunaliella tertiolecta</name>
    <name type="common">Green alga</name>
    <dbReference type="NCBI Taxonomy" id="3047"/>
    <lineage>
        <taxon>Eukaryota</taxon>
        <taxon>Viridiplantae</taxon>
        <taxon>Chlorophyta</taxon>
        <taxon>core chlorophytes</taxon>
        <taxon>Chlorophyceae</taxon>
        <taxon>CS clade</taxon>
        <taxon>Chlamydomonadales</taxon>
        <taxon>Dunaliellaceae</taxon>
        <taxon>Dunaliella</taxon>
    </lineage>
</organism>
<reference evidence="1" key="1">
    <citation type="submission" date="2021-01" db="EMBL/GenBank/DDBJ databases">
        <authorList>
            <person name="Corre E."/>
            <person name="Pelletier E."/>
            <person name="Niang G."/>
            <person name="Scheremetjew M."/>
            <person name="Finn R."/>
            <person name="Kale V."/>
            <person name="Holt S."/>
            <person name="Cochrane G."/>
            <person name="Meng A."/>
            <person name="Brown T."/>
            <person name="Cohen L."/>
        </authorList>
    </citation>
    <scope>NUCLEOTIDE SEQUENCE</scope>
    <source>
        <strain evidence="1">CCMP1320</strain>
    </source>
</reference>
<gene>
    <name evidence="1" type="ORF">DTER00134_LOCUS15633</name>
</gene>
<name>A0A7S3VQK5_DUNTE</name>